<reference evidence="1 2" key="1">
    <citation type="submission" date="2018-02" db="EMBL/GenBank/DDBJ databases">
        <title>Draft genome sequences of four Legionella pneumophila clinical strains isolated in Ontario.</title>
        <authorList>
            <person name="Fortuna A."/>
            <person name="Ramnarine R."/>
            <person name="Li A."/>
            <person name="Frantz C."/>
            <person name="Mallo G."/>
        </authorList>
    </citation>
    <scope>NUCLEOTIDE SEQUENCE [LARGE SCALE GENOMIC DNA]</scope>
    <source>
        <strain evidence="1 2">LG61</strain>
    </source>
</reference>
<organism evidence="1 2">
    <name type="scientific">Legionella pneumophila</name>
    <dbReference type="NCBI Taxonomy" id="446"/>
    <lineage>
        <taxon>Bacteria</taxon>
        <taxon>Pseudomonadati</taxon>
        <taxon>Pseudomonadota</taxon>
        <taxon>Gammaproteobacteria</taxon>
        <taxon>Legionellales</taxon>
        <taxon>Legionellaceae</taxon>
        <taxon>Legionella</taxon>
    </lineage>
</organism>
<dbReference type="RefSeq" id="WP_027228322.1">
    <property type="nucleotide sequence ID" value="NZ_CP017601.1"/>
</dbReference>
<accession>A0A2S6F999</accession>
<comment type="caution">
    <text evidence="1">The sequence shown here is derived from an EMBL/GenBank/DDBJ whole genome shotgun (WGS) entry which is preliminary data.</text>
</comment>
<proteinExistence type="predicted"/>
<evidence type="ECO:0000313" key="2">
    <source>
        <dbReference type="Proteomes" id="UP000239239"/>
    </source>
</evidence>
<dbReference type="EMBL" id="PQWY01000001">
    <property type="protein sequence ID" value="PPK34007.1"/>
    <property type="molecule type" value="Genomic_DNA"/>
</dbReference>
<protein>
    <submittedName>
        <fullName evidence="1">Uncharacterized protein</fullName>
    </submittedName>
</protein>
<evidence type="ECO:0000313" key="1">
    <source>
        <dbReference type="EMBL" id="PPK34007.1"/>
    </source>
</evidence>
<sequence>MKLHSISTNKMRLIISMWPIYLFAVLFLVASLFTILILMMEYTLVCKNKEYHLAKECVLQSNIYDLYHSSTDLGDLKAAVVKSSRSSKGNTLYYIDLLTDKGSVNLTGSSSSGRSDKDIVANRINNYISNSLETTFKVSYPASWWMYGLSGFFLVVGVFLLTVRGAIIDFDRILKTIVIKRKGLFKTEETKLSFSDVDKIIVEESIGSRGAKTCRLAITLKDKPPLPFVTTYDSSFAKKEKIANQLNQFIHES</sequence>
<name>A0A2S6F999_LEGPN</name>
<dbReference type="AlphaFoldDB" id="A0A2S6F999"/>
<dbReference type="OrthoDB" id="5652567at2"/>
<gene>
    <name evidence="1" type="ORF">C3928_00530</name>
</gene>
<dbReference type="Proteomes" id="UP000239239">
    <property type="component" value="Unassembled WGS sequence"/>
</dbReference>